<feature type="domain" description="ABC transmembrane type-1" evidence="10">
    <location>
        <begin position="124"/>
        <end position="403"/>
    </location>
</feature>
<feature type="transmembrane region" description="Helical" evidence="8">
    <location>
        <begin position="245"/>
        <end position="274"/>
    </location>
</feature>
<dbReference type="InterPro" id="IPR039421">
    <property type="entry name" value="Type_1_exporter"/>
</dbReference>
<evidence type="ECO:0000259" key="9">
    <source>
        <dbReference type="PROSITE" id="PS50893"/>
    </source>
</evidence>
<organism evidence="11 12">
    <name type="scientific">Vibrio astriarenae</name>
    <dbReference type="NCBI Taxonomy" id="1481923"/>
    <lineage>
        <taxon>Bacteria</taxon>
        <taxon>Pseudomonadati</taxon>
        <taxon>Pseudomonadota</taxon>
        <taxon>Gammaproteobacteria</taxon>
        <taxon>Vibrionales</taxon>
        <taxon>Vibrionaceae</taxon>
        <taxon>Vibrio</taxon>
    </lineage>
</organism>
<evidence type="ECO:0000313" key="11">
    <source>
        <dbReference type="EMBL" id="QIA63551.1"/>
    </source>
</evidence>
<dbReference type="Gene3D" id="1.20.1560.10">
    <property type="entry name" value="ABC transporter type 1, transmembrane domain"/>
    <property type="match status" value="1"/>
</dbReference>
<dbReference type="Pfam" id="PF00664">
    <property type="entry name" value="ABC_membrane"/>
    <property type="match status" value="1"/>
</dbReference>
<evidence type="ECO:0000259" key="10">
    <source>
        <dbReference type="PROSITE" id="PS50929"/>
    </source>
</evidence>
<dbReference type="InterPro" id="IPR011527">
    <property type="entry name" value="ABC1_TM_dom"/>
</dbReference>
<evidence type="ECO:0000256" key="5">
    <source>
        <dbReference type="ARBA" id="ARBA00022989"/>
    </source>
</evidence>
<dbReference type="GO" id="GO:0005886">
    <property type="term" value="C:plasma membrane"/>
    <property type="evidence" value="ECO:0007669"/>
    <property type="project" value="UniProtKB-SubCell"/>
</dbReference>
<dbReference type="Pfam" id="PF00005">
    <property type="entry name" value="ABC_tran"/>
    <property type="match status" value="1"/>
</dbReference>
<dbReference type="InterPro" id="IPR036640">
    <property type="entry name" value="ABC1_TM_sf"/>
</dbReference>
<dbReference type="GO" id="GO:0016887">
    <property type="term" value="F:ATP hydrolysis activity"/>
    <property type="evidence" value="ECO:0007669"/>
    <property type="project" value="InterPro"/>
</dbReference>
<feature type="transmembrane region" description="Helical" evidence="8">
    <location>
        <begin position="158"/>
        <end position="178"/>
    </location>
</feature>
<gene>
    <name evidence="11" type="ORF">GT360_08485</name>
</gene>
<dbReference type="AlphaFoldDB" id="A0A7Z2T3E2"/>
<dbReference type="SMART" id="SM00382">
    <property type="entry name" value="AAA"/>
    <property type="match status" value="1"/>
</dbReference>
<dbReference type="Proteomes" id="UP000464262">
    <property type="component" value="Chromosome 1"/>
</dbReference>
<evidence type="ECO:0000313" key="12">
    <source>
        <dbReference type="Proteomes" id="UP000464262"/>
    </source>
</evidence>
<accession>A0A7Z2T3E2</accession>
<feature type="transmembrane region" description="Helical" evidence="8">
    <location>
        <begin position="124"/>
        <end position="146"/>
    </location>
</feature>
<dbReference type="PANTHER" id="PTHR43394:SF1">
    <property type="entry name" value="ATP-BINDING CASSETTE SUB-FAMILY B MEMBER 10, MITOCHONDRIAL"/>
    <property type="match status" value="1"/>
</dbReference>
<feature type="region of interest" description="Disordered" evidence="7">
    <location>
        <begin position="659"/>
        <end position="682"/>
    </location>
</feature>
<dbReference type="PANTHER" id="PTHR43394">
    <property type="entry name" value="ATP-DEPENDENT PERMEASE MDL1, MITOCHONDRIAL"/>
    <property type="match status" value="1"/>
</dbReference>
<dbReference type="Gene3D" id="3.40.50.300">
    <property type="entry name" value="P-loop containing nucleotide triphosphate hydrolases"/>
    <property type="match status" value="1"/>
</dbReference>
<name>A0A7Z2T3E2_9VIBR</name>
<evidence type="ECO:0000256" key="3">
    <source>
        <dbReference type="ARBA" id="ARBA00022741"/>
    </source>
</evidence>
<feature type="domain" description="ABC transporter" evidence="9">
    <location>
        <begin position="437"/>
        <end position="676"/>
    </location>
</feature>
<keyword evidence="5 8" id="KW-1133">Transmembrane helix</keyword>
<dbReference type="SUPFAM" id="SSF90123">
    <property type="entry name" value="ABC transporter transmembrane region"/>
    <property type="match status" value="1"/>
</dbReference>
<keyword evidence="6 8" id="KW-0472">Membrane</keyword>
<dbReference type="InterPro" id="IPR003593">
    <property type="entry name" value="AAA+_ATPase"/>
</dbReference>
<dbReference type="SUPFAM" id="SSF52540">
    <property type="entry name" value="P-loop containing nucleoside triphosphate hydrolases"/>
    <property type="match status" value="1"/>
</dbReference>
<dbReference type="KEGG" id="vas:GT360_08485"/>
<keyword evidence="2 8" id="KW-0812">Transmembrane</keyword>
<dbReference type="PROSITE" id="PS50929">
    <property type="entry name" value="ABC_TM1F"/>
    <property type="match status" value="1"/>
</dbReference>
<dbReference type="InterPro" id="IPR027417">
    <property type="entry name" value="P-loop_NTPase"/>
</dbReference>
<comment type="subcellular location">
    <subcellularLocation>
        <location evidence="1">Cell membrane</location>
        <topology evidence="1">Multi-pass membrane protein</topology>
    </subcellularLocation>
</comment>
<feature type="compositionally biased region" description="Polar residues" evidence="7">
    <location>
        <begin position="670"/>
        <end position="682"/>
    </location>
</feature>
<evidence type="ECO:0000256" key="1">
    <source>
        <dbReference type="ARBA" id="ARBA00004651"/>
    </source>
</evidence>
<evidence type="ECO:0000256" key="2">
    <source>
        <dbReference type="ARBA" id="ARBA00022692"/>
    </source>
</evidence>
<keyword evidence="4 11" id="KW-0067">ATP-binding</keyword>
<dbReference type="InterPro" id="IPR003439">
    <property type="entry name" value="ABC_transporter-like_ATP-bd"/>
</dbReference>
<reference evidence="11 12" key="1">
    <citation type="submission" date="2020-01" db="EMBL/GenBank/DDBJ databases">
        <title>Whole genome and functional gene identification of agarase of Vibrio HN897.</title>
        <authorList>
            <person name="Liu Y."/>
            <person name="Zhao Z."/>
        </authorList>
    </citation>
    <scope>NUCLEOTIDE SEQUENCE [LARGE SCALE GENOMIC DNA]</scope>
    <source>
        <strain evidence="11 12">HN897</strain>
    </source>
</reference>
<dbReference type="RefSeq" id="WP_164648444.1">
    <property type="nucleotide sequence ID" value="NZ_CP047475.1"/>
</dbReference>
<evidence type="ECO:0000256" key="8">
    <source>
        <dbReference type="SAM" id="Phobius"/>
    </source>
</evidence>
<evidence type="ECO:0000256" key="6">
    <source>
        <dbReference type="ARBA" id="ARBA00023136"/>
    </source>
</evidence>
<evidence type="ECO:0000256" key="4">
    <source>
        <dbReference type="ARBA" id="ARBA00022840"/>
    </source>
</evidence>
<dbReference type="EMBL" id="CP047475">
    <property type="protein sequence ID" value="QIA63551.1"/>
    <property type="molecule type" value="Genomic_DNA"/>
</dbReference>
<dbReference type="PROSITE" id="PS50893">
    <property type="entry name" value="ABC_TRANSPORTER_2"/>
    <property type="match status" value="1"/>
</dbReference>
<dbReference type="GO" id="GO:0005524">
    <property type="term" value="F:ATP binding"/>
    <property type="evidence" value="ECO:0007669"/>
    <property type="project" value="UniProtKB-KW"/>
</dbReference>
<keyword evidence="3" id="KW-0547">Nucleotide-binding</keyword>
<protein>
    <submittedName>
        <fullName evidence="11">ATP-binding cassette domain-containing protein</fullName>
    </submittedName>
</protein>
<dbReference type="GO" id="GO:0015421">
    <property type="term" value="F:ABC-type oligopeptide transporter activity"/>
    <property type="evidence" value="ECO:0007669"/>
    <property type="project" value="TreeGrafter"/>
</dbReference>
<feature type="transmembrane region" description="Helical" evidence="8">
    <location>
        <begin position="347"/>
        <end position="368"/>
    </location>
</feature>
<evidence type="ECO:0000256" key="7">
    <source>
        <dbReference type="SAM" id="MobiDB-lite"/>
    </source>
</evidence>
<keyword evidence="12" id="KW-1185">Reference proteome</keyword>
<proteinExistence type="predicted"/>
<sequence>MSKNYETSSALLLKGLEVSTNIQLFAKQWIEENGIHNADELLSLFDRIHLPYEVIPNLTREQDGKHVLAFYGDDKVEVLSPTDAANSSKRADYYVVILGQPLEKHPTDWVGERLSAFKSIIPRLLLVTLFTNLFALCIPFITMAIYDHVIAGDAAHELMGIAVGAGLLFVMMGVLKTLRSRVLVNLSNRVSREVSQALVKKLLKNAYAQNQQSTASSQQNQILLSERVSSILSGPLGGALFDLPFVLLFIFAIGVLGGWLVVVPIVALALYFFLANRAMTATRRGAMQSTIAGTNRQNLINELASKLVFLRSSGFAHYWFKRFEKANYLAAKNGFDQAVRQHKFTSIYYAITLCATISVMGLGIGLIFEDVLTPGGLIASMMLISRVTGPAQMLANSASRFSSFSQSKLQINRLLTQSSERDFSYQHHTLPTGAPAINVDQVTFRYPKQSRPALSAVSFNVERGEVVAIAGPSSSGKSTLIEALAGLQVVQNGTVELEGVNLSQYDPQLFRHWCFIRAAYPDLLSLSVREWLSDGNQISDQQMEEALEKVGGHLWLESLPDGLDTVISSLMPDSLFDILSGTVAQVLIDAKAVVYEHKMMLMDNPVPDYHPKAKRLFSEFINARRGKATIIFSSHDPDLIKLADKVVVLNDGAVAYAGPLEAESPEHQHSNQTAMGEEVSNG</sequence>